<evidence type="ECO:0000256" key="2">
    <source>
        <dbReference type="ARBA" id="ARBA00012438"/>
    </source>
</evidence>
<dbReference type="SUPFAM" id="SSF55874">
    <property type="entry name" value="ATPase domain of HSP90 chaperone/DNA topoisomerase II/histidine kinase"/>
    <property type="match status" value="1"/>
</dbReference>
<dbReference type="InterPro" id="IPR003594">
    <property type="entry name" value="HATPase_dom"/>
</dbReference>
<dbReference type="Gene3D" id="2.60.40.2380">
    <property type="match status" value="1"/>
</dbReference>
<keyword evidence="4" id="KW-1133">Transmembrane helix</keyword>
<dbReference type="InterPro" id="IPR005467">
    <property type="entry name" value="His_kinase_dom"/>
</dbReference>
<feature type="transmembrane region" description="Helical" evidence="4">
    <location>
        <begin position="278"/>
        <end position="298"/>
    </location>
</feature>
<dbReference type="Gene3D" id="3.30.565.10">
    <property type="entry name" value="Histidine kinase-like ATPase, C-terminal domain"/>
    <property type="match status" value="1"/>
</dbReference>
<keyword evidence="4" id="KW-0472">Membrane</keyword>
<sequence length="719" mass="81491">MNFRVILLVILIFASYLNAFAYSPVVFSKESNGKYIGKNISILKDPTRTLSFEQIVQMGNKFVDSNQDVPNLGVDGSNNWIRFSVKNVCDIDDLVINLSQVGIDEVVFYWVHNGKVDSLNADARISRKKFEFHHQFYLFEVPVKKGEQVECYLKLFNHTQLSAPISIHSPESLFDTLLQSDIFSAIYIGLMLSMILYNIFLYFSTRESHYFTYVNYIFWVVVAQLAILGLLEPLLAIESTWIKSRLLTLTGALSGLAAIFFVKSFLQTKEESPRFNKLLNIFIGGYLIAIGLLLAGIITPAYKMVNIVAGGGSTIVLVLAFRLSREKYRQTKYFLFAWCIFLISVLVYVLKDFNVLPYNFFTLRSIQVGSVIEAILLSFALGDKINVYRKEKEESQSKALKILLDNERLIREQNVMLEQKVEERTRELTESNESLQTTLTHLKETQSQLVEAEKMASLGQLTAGVAHEINNPINFVTSNVAPLRRDIDMIWEAIKEFESLALNAELSFEEKSTWIQKYKHELDMDYLKTEVEFLLKGMHEGASRTAEIVKSLRVFSRVDEDTLKFADINEGVESTMVILNSLVKDKIKVSKSYGDIPFVECYAGKLNQVFLNILSNAIYAIDKKFSEDYGGELQITTGLYEDGNSIFIKIADNGIGIPEDIKNRIFEPFFTTKDVGEGTGLGMSIAYNTVDKHNGKILIESEVGEGTTFIIVIPIKQTV</sequence>
<evidence type="ECO:0000313" key="7">
    <source>
        <dbReference type="Proteomes" id="UP000651271"/>
    </source>
</evidence>
<evidence type="ECO:0000256" key="1">
    <source>
        <dbReference type="ARBA" id="ARBA00000085"/>
    </source>
</evidence>
<dbReference type="Pfam" id="PF02518">
    <property type="entry name" value="HATPase_c"/>
    <property type="match status" value="1"/>
</dbReference>
<feature type="transmembrane region" description="Helical" evidence="4">
    <location>
        <begin position="333"/>
        <end position="350"/>
    </location>
</feature>
<accession>A0ABR7YFU6</accession>
<keyword evidence="6" id="KW-0418">Kinase</keyword>
<dbReference type="InterPro" id="IPR011622">
    <property type="entry name" value="7TMR_DISM_rcpt_extracell_dom2"/>
</dbReference>
<feature type="transmembrane region" description="Helical" evidence="4">
    <location>
        <begin position="246"/>
        <end position="266"/>
    </location>
</feature>
<dbReference type="Pfam" id="PF07696">
    <property type="entry name" value="7TMR-DISMED2"/>
    <property type="match status" value="1"/>
</dbReference>
<name>A0ABR7YFU6_9SPHI</name>
<dbReference type="RefSeq" id="WP_165290826.1">
    <property type="nucleotide sequence ID" value="NZ_JACOIJ010000021.1"/>
</dbReference>
<keyword evidence="7" id="KW-1185">Reference proteome</keyword>
<evidence type="ECO:0000259" key="5">
    <source>
        <dbReference type="PROSITE" id="PS50109"/>
    </source>
</evidence>
<dbReference type="SMART" id="SM00388">
    <property type="entry name" value="HisKA"/>
    <property type="match status" value="1"/>
</dbReference>
<dbReference type="InterPro" id="IPR004358">
    <property type="entry name" value="Sig_transdc_His_kin-like_C"/>
</dbReference>
<keyword evidence="3" id="KW-0597">Phosphoprotein</keyword>
<feature type="transmembrane region" description="Helical" evidence="4">
    <location>
        <begin position="304"/>
        <end position="321"/>
    </location>
</feature>
<feature type="transmembrane region" description="Helical" evidence="4">
    <location>
        <begin position="182"/>
        <end position="203"/>
    </location>
</feature>
<evidence type="ECO:0000256" key="3">
    <source>
        <dbReference type="ARBA" id="ARBA00022553"/>
    </source>
</evidence>
<reference evidence="6 7" key="1">
    <citation type="submission" date="2020-08" db="EMBL/GenBank/DDBJ databases">
        <title>Sphingobacterium sp. DN04309 isolated from aquaculture water.</title>
        <authorList>
            <person name="Zhang M."/>
        </authorList>
    </citation>
    <scope>NUCLEOTIDE SEQUENCE [LARGE SCALE GENOMIC DNA]</scope>
    <source>
        <strain evidence="6 7">DN04309</strain>
    </source>
</reference>
<comment type="catalytic activity">
    <reaction evidence="1">
        <text>ATP + protein L-histidine = ADP + protein N-phospho-L-histidine.</text>
        <dbReference type="EC" id="2.7.13.3"/>
    </reaction>
</comment>
<dbReference type="PROSITE" id="PS50109">
    <property type="entry name" value="HIS_KIN"/>
    <property type="match status" value="1"/>
</dbReference>
<dbReference type="GO" id="GO:0016301">
    <property type="term" value="F:kinase activity"/>
    <property type="evidence" value="ECO:0007669"/>
    <property type="project" value="UniProtKB-KW"/>
</dbReference>
<evidence type="ECO:0000256" key="4">
    <source>
        <dbReference type="SAM" id="Phobius"/>
    </source>
</evidence>
<dbReference type="InterPro" id="IPR036097">
    <property type="entry name" value="HisK_dim/P_sf"/>
</dbReference>
<dbReference type="Pfam" id="PF07695">
    <property type="entry name" value="7TMR-DISM_7TM"/>
    <property type="match status" value="1"/>
</dbReference>
<dbReference type="PANTHER" id="PTHR43065:SF50">
    <property type="entry name" value="HISTIDINE KINASE"/>
    <property type="match status" value="1"/>
</dbReference>
<keyword evidence="6" id="KW-0808">Transferase</keyword>
<dbReference type="EMBL" id="JACOIJ010000021">
    <property type="protein sequence ID" value="MBD1430141.1"/>
    <property type="molecule type" value="Genomic_DNA"/>
</dbReference>
<dbReference type="SUPFAM" id="SSF47384">
    <property type="entry name" value="Homodimeric domain of signal transducing histidine kinase"/>
    <property type="match status" value="1"/>
</dbReference>
<proteinExistence type="predicted"/>
<dbReference type="SMART" id="SM00387">
    <property type="entry name" value="HATPase_c"/>
    <property type="match status" value="1"/>
</dbReference>
<keyword evidence="4" id="KW-0812">Transmembrane</keyword>
<comment type="caution">
    <text evidence="6">The sequence shown here is derived from an EMBL/GenBank/DDBJ whole genome shotgun (WGS) entry which is preliminary data.</text>
</comment>
<dbReference type="CDD" id="cd00082">
    <property type="entry name" value="HisKA"/>
    <property type="match status" value="1"/>
</dbReference>
<dbReference type="Proteomes" id="UP000651271">
    <property type="component" value="Unassembled WGS sequence"/>
</dbReference>
<gene>
    <name evidence="6" type="ORF">H8B04_11290</name>
</gene>
<feature type="transmembrane region" description="Helical" evidence="4">
    <location>
        <begin position="362"/>
        <end position="382"/>
    </location>
</feature>
<dbReference type="InterPro" id="IPR036890">
    <property type="entry name" value="HATPase_C_sf"/>
</dbReference>
<dbReference type="EC" id="2.7.13.3" evidence="2"/>
<dbReference type="PANTHER" id="PTHR43065">
    <property type="entry name" value="SENSOR HISTIDINE KINASE"/>
    <property type="match status" value="1"/>
</dbReference>
<dbReference type="Gene3D" id="1.10.287.130">
    <property type="match status" value="1"/>
</dbReference>
<dbReference type="InterPro" id="IPR011623">
    <property type="entry name" value="7TMR_DISM_rcpt_extracell_dom1"/>
</dbReference>
<feature type="transmembrane region" description="Helical" evidence="4">
    <location>
        <begin position="210"/>
        <end position="231"/>
    </location>
</feature>
<dbReference type="InterPro" id="IPR003661">
    <property type="entry name" value="HisK_dim/P_dom"/>
</dbReference>
<feature type="domain" description="Histidine kinase" evidence="5">
    <location>
        <begin position="464"/>
        <end position="717"/>
    </location>
</feature>
<evidence type="ECO:0000313" key="6">
    <source>
        <dbReference type="EMBL" id="MBD1430141.1"/>
    </source>
</evidence>
<organism evidence="6 7">
    <name type="scientific">Sphingobacterium litopenaei</name>
    <dbReference type="NCBI Taxonomy" id="2763500"/>
    <lineage>
        <taxon>Bacteria</taxon>
        <taxon>Pseudomonadati</taxon>
        <taxon>Bacteroidota</taxon>
        <taxon>Sphingobacteriia</taxon>
        <taxon>Sphingobacteriales</taxon>
        <taxon>Sphingobacteriaceae</taxon>
        <taxon>Sphingobacterium</taxon>
    </lineage>
</organism>
<protein>
    <recommendedName>
        <fullName evidence="2">histidine kinase</fullName>
        <ecNumber evidence="2">2.7.13.3</ecNumber>
    </recommendedName>
</protein>
<dbReference type="PRINTS" id="PR00344">
    <property type="entry name" value="BCTRLSENSOR"/>
</dbReference>